<dbReference type="AlphaFoldDB" id="A0A7S4QED2"/>
<organism evidence="2">
    <name type="scientific">Alexandrium monilatum</name>
    <dbReference type="NCBI Taxonomy" id="311494"/>
    <lineage>
        <taxon>Eukaryota</taxon>
        <taxon>Sar</taxon>
        <taxon>Alveolata</taxon>
        <taxon>Dinophyceae</taxon>
        <taxon>Gonyaulacales</taxon>
        <taxon>Pyrocystaceae</taxon>
        <taxon>Alexandrium</taxon>
    </lineage>
</organism>
<accession>A0A7S4QED2</accession>
<protein>
    <submittedName>
        <fullName evidence="2">Uncharacterized protein</fullName>
    </submittedName>
</protein>
<evidence type="ECO:0000256" key="1">
    <source>
        <dbReference type="SAM" id="MobiDB-lite"/>
    </source>
</evidence>
<name>A0A7S4QED2_9DINO</name>
<gene>
    <name evidence="2" type="ORF">AMON00008_LOCUS19128</name>
</gene>
<dbReference type="EMBL" id="HBNR01028171">
    <property type="protein sequence ID" value="CAE4581096.1"/>
    <property type="molecule type" value="Transcribed_RNA"/>
</dbReference>
<sequence>MAPPCQQNPPDWFRLGPKPSRRYFQAHAEGTDRRLGLPRGSIGALVGRRPVLSSGASCCSCCVCRSHSAEHDESVRELGWNGQVALLPDGMCWPKPDEDSVVAEMDGAEHGSDGGASIASSRSSGRLSRGRGSSSCPGTARGRRGSSGGSARAADFKLPLEPELGLTDDGALLEALIQACEARARRPISSRSGR</sequence>
<proteinExistence type="predicted"/>
<feature type="compositionally biased region" description="Low complexity" evidence="1">
    <location>
        <begin position="115"/>
        <end position="135"/>
    </location>
</feature>
<evidence type="ECO:0000313" key="2">
    <source>
        <dbReference type="EMBL" id="CAE4581096.1"/>
    </source>
</evidence>
<reference evidence="2" key="1">
    <citation type="submission" date="2021-01" db="EMBL/GenBank/DDBJ databases">
        <authorList>
            <person name="Corre E."/>
            <person name="Pelletier E."/>
            <person name="Niang G."/>
            <person name="Scheremetjew M."/>
            <person name="Finn R."/>
            <person name="Kale V."/>
            <person name="Holt S."/>
            <person name="Cochrane G."/>
            <person name="Meng A."/>
            <person name="Brown T."/>
            <person name="Cohen L."/>
        </authorList>
    </citation>
    <scope>NUCLEOTIDE SEQUENCE</scope>
    <source>
        <strain evidence="2">CCMP3105</strain>
    </source>
</reference>
<feature type="region of interest" description="Disordered" evidence="1">
    <location>
        <begin position="106"/>
        <end position="154"/>
    </location>
</feature>